<evidence type="ECO:0000256" key="3">
    <source>
        <dbReference type="ARBA" id="ARBA00009347"/>
    </source>
</evidence>
<dbReference type="PIRSF" id="PIRSF016578">
    <property type="entry name" value="HsaA"/>
    <property type="match status" value="1"/>
</dbReference>
<dbReference type="InterPro" id="IPR009100">
    <property type="entry name" value="AcylCoA_DH/oxidase_NM_dom_sf"/>
</dbReference>
<dbReference type="PROSITE" id="PS00073">
    <property type="entry name" value="ACYL_COA_DH_2"/>
    <property type="match status" value="1"/>
</dbReference>
<keyword evidence="4" id="KW-0101">Branched-chain amino acid catabolism</keyword>
<dbReference type="PROSITE" id="PS00072">
    <property type="entry name" value="ACYL_COA_DH_1"/>
    <property type="match status" value="1"/>
</dbReference>
<dbReference type="InterPro" id="IPR013786">
    <property type="entry name" value="AcylCoA_DH/ox_N"/>
</dbReference>
<dbReference type="InterPro" id="IPR009075">
    <property type="entry name" value="AcylCo_DH/oxidase_C"/>
</dbReference>
<accession>F6F1J5</accession>
<gene>
    <name evidence="12" type="ORF">Sphch_3829</name>
</gene>
<feature type="domain" description="Acyl-CoA oxidase/dehydrogenase middle" evidence="10">
    <location>
        <begin position="121"/>
        <end position="218"/>
    </location>
</feature>
<proteinExistence type="inferred from homology"/>
<feature type="domain" description="Acyl-CoA dehydrogenase/oxidase C-terminal" evidence="9">
    <location>
        <begin position="231"/>
        <end position="379"/>
    </location>
</feature>
<dbReference type="GO" id="GO:0050660">
    <property type="term" value="F:flavin adenine dinucleotide binding"/>
    <property type="evidence" value="ECO:0007669"/>
    <property type="project" value="InterPro"/>
</dbReference>
<comment type="cofactor">
    <cofactor evidence="1 8">
        <name>FAD</name>
        <dbReference type="ChEBI" id="CHEBI:57692"/>
    </cofactor>
</comment>
<dbReference type="Gene3D" id="1.20.140.10">
    <property type="entry name" value="Butyryl-CoA Dehydrogenase, subunit A, domain 3"/>
    <property type="match status" value="1"/>
</dbReference>
<evidence type="ECO:0000313" key="13">
    <source>
        <dbReference type="Proteomes" id="UP000007150"/>
    </source>
</evidence>
<evidence type="ECO:0000313" key="12">
    <source>
        <dbReference type="EMBL" id="AEG51411.1"/>
    </source>
</evidence>
<dbReference type="InterPro" id="IPR046373">
    <property type="entry name" value="Acyl-CoA_Oxase/DH_mid-dom_sf"/>
</dbReference>
<evidence type="ECO:0000259" key="11">
    <source>
        <dbReference type="Pfam" id="PF02771"/>
    </source>
</evidence>
<evidence type="ECO:0000256" key="6">
    <source>
        <dbReference type="ARBA" id="ARBA00022827"/>
    </source>
</evidence>
<dbReference type="EMBL" id="CP002799">
    <property type="protein sequence ID" value="AEG51411.1"/>
    <property type="molecule type" value="Genomic_DNA"/>
</dbReference>
<evidence type="ECO:0000256" key="1">
    <source>
        <dbReference type="ARBA" id="ARBA00001974"/>
    </source>
</evidence>
<keyword evidence="7 8" id="KW-0560">Oxidoreductase</keyword>
<name>F6F1J5_SPHCR</name>
<dbReference type="Gene3D" id="1.10.540.10">
    <property type="entry name" value="Acyl-CoA dehydrogenase/oxidase, N-terminal domain"/>
    <property type="match status" value="1"/>
</dbReference>
<evidence type="ECO:0000256" key="7">
    <source>
        <dbReference type="ARBA" id="ARBA00023002"/>
    </source>
</evidence>
<dbReference type="PANTHER" id="PTHR43884:SF40">
    <property type="entry name" value="ACYL-COA DEHYDROGENASE"/>
    <property type="match status" value="1"/>
</dbReference>
<keyword evidence="13" id="KW-1185">Reference proteome</keyword>
<dbReference type="FunFam" id="2.40.110.10:FF:000001">
    <property type="entry name" value="Acyl-CoA dehydrogenase, mitochondrial"/>
    <property type="match status" value="1"/>
</dbReference>
<evidence type="ECO:0000259" key="10">
    <source>
        <dbReference type="Pfam" id="PF02770"/>
    </source>
</evidence>
<dbReference type="InterPro" id="IPR006089">
    <property type="entry name" value="Acyl-CoA_DH_CS"/>
</dbReference>
<dbReference type="GO" id="GO:0003995">
    <property type="term" value="F:acyl-CoA dehydrogenase activity"/>
    <property type="evidence" value="ECO:0007669"/>
    <property type="project" value="InterPro"/>
</dbReference>
<dbReference type="FunFam" id="1.20.140.10:FF:000001">
    <property type="entry name" value="Acyl-CoA dehydrogenase"/>
    <property type="match status" value="1"/>
</dbReference>
<organism evidence="12 13">
    <name type="scientific">Sphingobium chlorophenolicum L-1</name>
    <dbReference type="NCBI Taxonomy" id="690566"/>
    <lineage>
        <taxon>Bacteria</taxon>
        <taxon>Pseudomonadati</taxon>
        <taxon>Pseudomonadota</taxon>
        <taxon>Alphaproteobacteria</taxon>
        <taxon>Sphingomonadales</taxon>
        <taxon>Sphingomonadaceae</taxon>
        <taxon>Sphingobium</taxon>
    </lineage>
</organism>
<dbReference type="SUPFAM" id="SSF56645">
    <property type="entry name" value="Acyl-CoA dehydrogenase NM domain-like"/>
    <property type="match status" value="1"/>
</dbReference>
<feature type="domain" description="Acyl-CoA dehydrogenase/oxidase N-terminal" evidence="11">
    <location>
        <begin position="10"/>
        <end position="117"/>
    </location>
</feature>
<comment type="pathway">
    <text evidence="2">Amino-acid degradation; L-valine degradation.</text>
</comment>
<evidence type="ECO:0000256" key="8">
    <source>
        <dbReference type="RuleBase" id="RU362125"/>
    </source>
</evidence>
<evidence type="ECO:0000256" key="4">
    <source>
        <dbReference type="ARBA" id="ARBA00022456"/>
    </source>
</evidence>
<sequence length="386" mass="42741">MAMDPDLLAQLVDSVRRYTREKLVPIEEKVADEDRVPDEVIQDFRDMGIFGLTTPERYGGLGLASSEEIEIIMEMCWSSAAFRSVVGINLGLGSQGILMDGTEEQRDYWLPRMASGEVITSFCLTEPDSGSDSAALQTRAVRDGDDYILNGTKRFITNAPIAGLFLVMARTHPERLPKNAHVTAFLVPADTPGVRLGKKDRKMGQSGAWSSDVYLEDVRVPASAIVGGVEGKGFGTAMKSLDRGRINVSSVCIGQARRILHEATKYAVERKQFGQPIGEFQLIQAMLADSRADLYAAECMLRDVARRYDSGERVSLEASCTKMFASEMVGRIADRAVQIHGGAGYMRDSAVERFYRDVRVFRIYEGTTQIQQTIIGKELIRRMTEA</sequence>
<dbReference type="HOGENOM" id="CLU_018204_0_2_5"/>
<dbReference type="STRING" id="690566.Sphch_3829"/>
<dbReference type="PANTHER" id="PTHR43884">
    <property type="entry name" value="ACYL-COA DEHYDROGENASE"/>
    <property type="match status" value="1"/>
</dbReference>
<reference evidence="12 13" key="1">
    <citation type="submission" date="2011-05" db="EMBL/GenBank/DDBJ databases">
        <title>Complete sequence of chromosome 2 of Sphingobium chlorophenolicum L-1.</title>
        <authorList>
            <consortium name="US DOE Joint Genome Institute"/>
            <person name="Lucas S."/>
            <person name="Han J."/>
            <person name="Lapidus A."/>
            <person name="Cheng J.-F."/>
            <person name="Goodwin L."/>
            <person name="Pitluck S."/>
            <person name="Peters L."/>
            <person name="Daligault H."/>
            <person name="Han C."/>
            <person name="Tapia R."/>
            <person name="Land M."/>
            <person name="Hauser L."/>
            <person name="Kyrpides N."/>
            <person name="Ivanova N."/>
            <person name="Pagani I."/>
            <person name="Turner P."/>
            <person name="Copley S."/>
            <person name="Woyke T."/>
        </authorList>
    </citation>
    <scope>NUCLEOTIDE SEQUENCE [LARGE SCALE GENOMIC DNA]</scope>
    <source>
        <strain evidence="12 13">L-1</strain>
    </source>
</reference>
<dbReference type="SUPFAM" id="SSF47203">
    <property type="entry name" value="Acyl-CoA dehydrogenase C-terminal domain-like"/>
    <property type="match status" value="1"/>
</dbReference>
<dbReference type="Pfam" id="PF02770">
    <property type="entry name" value="Acyl-CoA_dh_M"/>
    <property type="match status" value="1"/>
</dbReference>
<dbReference type="KEGG" id="sch:Sphch_3829"/>
<comment type="similarity">
    <text evidence="3 8">Belongs to the acyl-CoA dehydrogenase family.</text>
</comment>
<dbReference type="Pfam" id="PF02771">
    <property type="entry name" value="Acyl-CoA_dh_N"/>
    <property type="match status" value="1"/>
</dbReference>
<dbReference type="Gene3D" id="2.40.110.10">
    <property type="entry name" value="Butyryl-CoA Dehydrogenase, subunit A, domain 2"/>
    <property type="match status" value="1"/>
</dbReference>
<evidence type="ECO:0000256" key="5">
    <source>
        <dbReference type="ARBA" id="ARBA00022630"/>
    </source>
</evidence>
<dbReference type="GO" id="GO:0009083">
    <property type="term" value="P:branched-chain amino acid catabolic process"/>
    <property type="evidence" value="ECO:0007669"/>
    <property type="project" value="UniProtKB-KW"/>
</dbReference>
<dbReference type="AlphaFoldDB" id="F6F1J5"/>
<dbReference type="Pfam" id="PF00441">
    <property type="entry name" value="Acyl-CoA_dh_1"/>
    <property type="match status" value="1"/>
</dbReference>
<keyword evidence="5 8" id="KW-0285">Flavoprotein</keyword>
<dbReference type="InterPro" id="IPR037069">
    <property type="entry name" value="AcylCoA_DH/ox_N_sf"/>
</dbReference>
<keyword evidence="6 8" id="KW-0274">FAD</keyword>
<evidence type="ECO:0000256" key="2">
    <source>
        <dbReference type="ARBA" id="ARBA00005109"/>
    </source>
</evidence>
<dbReference type="Proteomes" id="UP000007150">
    <property type="component" value="Chromosome 2"/>
</dbReference>
<protein>
    <submittedName>
        <fullName evidence="12">Acyl-CoA dehydrogenase</fullName>
    </submittedName>
</protein>
<dbReference type="InterPro" id="IPR036250">
    <property type="entry name" value="AcylCo_DH-like_C"/>
</dbReference>
<evidence type="ECO:0000259" key="9">
    <source>
        <dbReference type="Pfam" id="PF00441"/>
    </source>
</evidence>
<dbReference type="InterPro" id="IPR006091">
    <property type="entry name" value="Acyl-CoA_Oxase/DH_mid-dom"/>
</dbReference>